<evidence type="ECO:0000256" key="1">
    <source>
        <dbReference type="ARBA" id="ARBA00008601"/>
    </source>
</evidence>
<feature type="domain" description="Tyrosine specific protein phosphatases" evidence="7">
    <location>
        <begin position="66"/>
        <end position="124"/>
    </location>
</feature>
<dbReference type="VEuPathDB" id="FungiDB:PHYBLDRAFT_130286"/>
<comment type="similarity">
    <text evidence="1">Belongs to the protein-tyrosine phosphatase family. Non-receptor class dual specificity subfamily.</text>
</comment>
<dbReference type="GO" id="GO:0004725">
    <property type="term" value="F:protein tyrosine phosphatase activity"/>
    <property type="evidence" value="ECO:0007669"/>
    <property type="project" value="UniProtKB-EC"/>
</dbReference>
<organism evidence="8 9">
    <name type="scientific">Phycomyces blakesleeanus (strain ATCC 8743b / DSM 1359 / FGSC 10004 / NBRC 33097 / NRRL 1555)</name>
    <dbReference type="NCBI Taxonomy" id="763407"/>
    <lineage>
        <taxon>Eukaryota</taxon>
        <taxon>Fungi</taxon>
        <taxon>Fungi incertae sedis</taxon>
        <taxon>Mucoromycota</taxon>
        <taxon>Mucoromycotina</taxon>
        <taxon>Mucoromycetes</taxon>
        <taxon>Mucorales</taxon>
        <taxon>Phycomycetaceae</taxon>
        <taxon>Phycomyces</taxon>
    </lineage>
</organism>
<dbReference type="SUPFAM" id="SSF52799">
    <property type="entry name" value="(Phosphotyrosine protein) phosphatases II"/>
    <property type="match status" value="1"/>
</dbReference>
<reference evidence="9" key="1">
    <citation type="submission" date="2015-06" db="EMBL/GenBank/DDBJ databases">
        <title>Expansion of signal transduction pathways in fungi by whole-genome duplication.</title>
        <authorList>
            <consortium name="DOE Joint Genome Institute"/>
            <person name="Corrochano L.M."/>
            <person name="Kuo A."/>
            <person name="Marcet-Houben M."/>
            <person name="Polaino S."/>
            <person name="Salamov A."/>
            <person name="Villalobos J.M."/>
            <person name="Alvarez M.I."/>
            <person name="Avalos J."/>
            <person name="Benito E.P."/>
            <person name="Benoit I."/>
            <person name="Burger G."/>
            <person name="Camino L.P."/>
            <person name="Canovas D."/>
            <person name="Cerda-Olmedo E."/>
            <person name="Cheng J.-F."/>
            <person name="Dominguez A."/>
            <person name="Elias M."/>
            <person name="Eslava A.P."/>
            <person name="Glaser F."/>
            <person name="Grimwood J."/>
            <person name="Gutierrez G."/>
            <person name="Heitman J."/>
            <person name="Henrissat B."/>
            <person name="Iturriaga E.A."/>
            <person name="Lang B.F."/>
            <person name="Lavin J.L."/>
            <person name="Lee S."/>
            <person name="Li W."/>
            <person name="Lindquist E."/>
            <person name="Lopez-Garcia S."/>
            <person name="Luque E.M."/>
            <person name="Marcos A.T."/>
            <person name="Martin J."/>
            <person name="McCluskey K."/>
            <person name="Medina H.R."/>
            <person name="Miralles-Duran A."/>
            <person name="Miyazaki A."/>
            <person name="Munoz-Torres E."/>
            <person name="Oguiza J.A."/>
            <person name="Ohm R."/>
            <person name="Olmedo M."/>
            <person name="Orejas M."/>
            <person name="Ortiz-Castellanos L."/>
            <person name="Pisabarro A.G."/>
            <person name="Rodriguez-Romero J."/>
            <person name="Ruiz-Herrera J."/>
            <person name="Ruiz-Vazquez R."/>
            <person name="Sanz C."/>
            <person name="Schackwitz W."/>
            <person name="Schmutz J."/>
            <person name="Shahriari M."/>
            <person name="Shelest E."/>
            <person name="Silva-Franco F."/>
            <person name="Soanes D."/>
            <person name="Syed K."/>
            <person name="Tagua V.G."/>
            <person name="Talbot N.J."/>
            <person name="Thon M."/>
            <person name="De vries R.P."/>
            <person name="Wiebenga A."/>
            <person name="Yadav J.S."/>
            <person name="Braun E.L."/>
            <person name="Baker S."/>
            <person name="Garre V."/>
            <person name="Horwitz B."/>
            <person name="Torres-Martinez S."/>
            <person name="Idnurm A."/>
            <person name="Herrera-Estrella A."/>
            <person name="Gabaldon T."/>
            <person name="Grigoriev I.V."/>
        </authorList>
    </citation>
    <scope>NUCLEOTIDE SEQUENCE [LARGE SCALE GENOMIC DNA]</scope>
    <source>
        <strain evidence="9">NRRL 1555(-)</strain>
    </source>
</reference>
<evidence type="ECO:0000256" key="4">
    <source>
        <dbReference type="ARBA" id="ARBA00022912"/>
    </source>
</evidence>
<dbReference type="InterPro" id="IPR020422">
    <property type="entry name" value="TYR_PHOSPHATASE_DUAL_dom"/>
</dbReference>
<dbReference type="OrthoDB" id="2017893at2759"/>
<evidence type="ECO:0000313" key="8">
    <source>
        <dbReference type="EMBL" id="OAD79922.1"/>
    </source>
</evidence>
<keyword evidence="4" id="KW-0904">Protein phosphatase</keyword>
<keyword evidence="3" id="KW-0378">Hydrolase</keyword>
<dbReference type="PIRSF" id="PIRSF000941">
    <property type="entry name" value="DUSP12"/>
    <property type="match status" value="1"/>
</dbReference>
<dbReference type="AlphaFoldDB" id="A0A162V4P4"/>
<dbReference type="PANTHER" id="PTHR45848">
    <property type="entry name" value="DUAL SPECIFICITY PROTEIN PHOSPHATASE 12 FAMILY MEMBER"/>
    <property type="match status" value="1"/>
</dbReference>
<protein>
    <recommendedName>
        <fullName evidence="2">protein-tyrosine-phosphatase</fullName>
        <ecNumber evidence="2">3.1.3.48</ecNumber>
    </recommendedName>
</protein>
<accession>A0A162V4P4</accession>
<dbReference type="EC" id="3.1.3.48" evidence="2"/>
<dbReference type="InterPro" id="IPR029021">
    <property type="entry name" value="Prot-tyrosine_phosphatase-like"/>
</dbReference>
<dbReference type="GO" id="GO:0008138">
    <property type="term" value="F:protein tyrosine/serine/threonine phosphatase activity"/>
    <property type="evidence" value="ECO:0007669"/>
    <property type="project" value="InterPro"/>
</dbReference>
<evidence type="ECO:0000259" key="7">
    <source>
        <dbReference type="PROSITE" id="PS50056"/>
    </source>
</evidence>
<dbReference type="Gene3D" id="3.90.190.10">
    <property type="entry name" value="Protein tyrosine phosphatase superfamily"/>
    <property type="match status" value="1"/>
</dbReference>
<evidence type="ECO:0000259" key="6">
    <source>
        <dbReference type="PROSITE" id="PS50054"/>
    </source>
</evidence>
<proteinExistence type="inferred from homology"/>
<name>A0A162V4P4_PHYB8</name>
<dbReference type="InterPro" id="IPR016278">
    <property type="entry name" value="DUSP12"/>
</dbReference>
<dbReference type="InterPro" id="IPR000387">
    <property type="entry name" value="Tyr_Pase_dom"/>
</dbReference>
<dbReference type="FunCoup" id="A0A162V4P4">
    <property type="interactions" value="631"/>
</dbReference>
<dbReference type="PANTHER" id="PTHR45848:SF4">
    <property type="entry name" value="DUAL SPECIFICITY PROTEIN PHOSPHATASE 12"/>
    <property type="match status" value="1"/>
</dbReference>
<dbReference type="InterPro" id="IPR000340">
    <property type="entry name" value="Dual-sp_phosphatase_cat-dom"/>
</dbReference>
<dbReference type="InterPro" id="IPR016130">
    <property type="entry name" value="Tyr_Pase_AS"/>
</dbReference>
<evidence type="ECO:0000256" key="5">
    <source>
        <dbReference type="PIRSR" id="PIRSR000941-50"/>
    </source>
</evidence>
<gene>
    <name evidence="8" type="ORF">PHYBLDRAFT_130286</name>
</gene>
<dbReference type="RefSeq" id="XP_018297962.1">
    <property type="nucleotide sequence ID" value="XM_018429349.1"/>
</dbReference>
<dbReference type="GeneID" id="28990255"/>
<dbReference type="Proteomes" id="UP000077315">
    <property type="component" value="Unassembled WGS sequence"/>
</dbReference>
<evidence type="ECO:0000256" key="2">
    <source>
        <dbReference type="ARBA" id="ARBA00013064"/>
    </source>
</evidence>
<dbReference type="PROSITE" id="PS50054">
    <property type="entry name" value="TYR_PHOSPHATASE_DUAL"/>
    <property type="match status" value="1"/>
</dbReference>
<dbReference type="InParanoid" id="A0A162V4P4"/>
<dbReference type="EMBL" id="KV440972">
    <property type="protein sequence ID" value="OAD79922.1"/>
    <property type="molecule type" value="Genomic_DNA"/>
</dbReference>
<feature type="active site" description="Phosphocysteine intermediate" evidence="5">
    <location>
        <position position="89"/>
    </location>
</feature>
<feature type="domain" description="Tyrosine-protein phosphatase" evidence="6">
    <location>
        <begin position="5"/>
        <end position="145"/>
    </location>
</feature>
<keyword evidence="9" id="KW-1185">Reference proteome</keyword>
<dbReference type="GO" id="GO:0005634">
    <property type="term" value="C:nucleus"/>
    <property type="evidence" value="ECO:0007669"/>
    <property type="project" value="TreeGrafter"/>
</dbReference>
<evidence type="ECO:0000313" key="9">
    <source>
        <dbReference type="Proteomes" id="UP000077315"/>
    </source>
</evidence>
<evidence type="ECO:0000256" key="3">
    <source>
        <dbReference type="ARBA" id="ARBA00022801"/>
    </source>
</evidence>
<dbReference type="PROSITE" id="PS50056">
    <property type="entry name" value="TYR_PHOSPHATASE_2"/>
    <property type="match status" value="1"/>
</dbReference>
<dbReference type="STRING" id="763407.A0A162V4P4"/>
<dbReference type="SMART" id="SM00195">
    <property type="entry name" value="DSPc"/>
    <property type="match status" value="1"/>
</dbReference>
<sequence>MSNSNCIQEIVPRIFLGTFSAGQSRAVLNQHKITHIVALGDFTPLYDDKIYLNVDIMDLPGANIIQHFDETSNFIEDAYNKNGVILVHCEAGVSRSPTVLAAYFMRSKGIKPTEALEMIKAKRPIISPNNGFLAQLVLYDRLKYDVDTRHTDYRRFLVAAMAEEQKENGYIQHFALAPDPEYVSGYDSSSTNTKPYTALRCRKCRRVLAEADNVIDHERGQGQGAFAYLKRDSSINATESAIVGLSEAGPTHDTVNKAINPLLASLASSNSSCSSYFVEPMEWIHGLQNGEFNGRIECPKCCSKLGSYNWSGEQCSCGQWVTPAFMLHRKQVDEIKNVKRK</sequence>
<dbReference type="PROSITE" id="PS00383">
    <property type="entry name" value="TYR_PHOSPHATASE_1"/>
    <property type="match status" value="1"/>
</dbReference>
<dbReference type="CDD" id="cd14498">
    <property type="entry name" value="DSP"/>
    <property type="match status" value="1"/>
</dbReference>
<dbReference type="Pfam" id="PF00782">
    <property type="entry name" value="DSPc"/>
    <property type="match status" value="1"/>
</dbReference>